<evidence type="ECO:0000313" key="1">
    <source>
        <dbReference type="EMBL" id="ACQ53901.1"/>
    </source>
</evidence>
<reference evidence="1 2" key="1">
    <citation type="journal article" date="2007" name="PLoS ONE">
        <title>Analysis of the neurotoxin complex genes in Clostridium botulinum A1-A4 and B1 strains: BoNT/A3, /Ba4 and /B1 clusters are located within plasmids.</title>
        <authorList>
            <person name="Smith T.J."/>
            <person name="Hill K.K."/>
            <person name="Foley B.T."/>
            <person name="Detter J.C."/>
            <person name="Munk A.C."/>
            <person name="Bruce D.C."/>
            <person name="Doggett N.A."/>
            <person name="Smith L.A."/>
            <person name="Marks J.D."/>
            <person name="Xie G."/>
            <person name="Brettin T.S."/>
        </authorList>
    </citation>
    <scope>NUCLEOTIDE SEQUENCE [LARGE SCALE GENOMIC DNA]</scope>
    <source>
        <strain evidence="2">657 / Type Ba4</strain>
    </source>
</reference>
<sequence length="37" mass="4481">MDTYNFVEKMENILGLLLKMVSLKKKFRLYCLHVVYV</sequence>
<name>A0A3F2ZWI4_CLOB6</name>
<dbReference type="Proteomes" id="UP000002333">
    <property type="component" value="Chromosome"/>
</dbReference>
<reference evidence="2" key="2">
    <citation type="submission" date="2008-05" db="EMBL/GenBank/DDBJ databases">
        <title>Genome sequence of Clostridium botulinum Ba4 strain 657.</title>
        <authorList>
            <person name="Shrivastava S."/>
            <person name="Brown J.L."/>
            <person name="Bruce D."/>
            <person name="Detter C."/>
            <person name="Munk C."/>
            <person name="Smith L.A."/>
            <person name="Smith T.J."/>
            <person name="Sutton G."/>
            <person name="Brettin T.S."/>
        </authorList>
    </citation>
    <scope>NUCLEOTIDE SEQUENCE [LARGE SCALE GENOMIC DNA]</scope>
    <source>
        <strain evidence="2">657 / Type Ba4</strain>
    </source>
</reference>
<proteinExistence type="predicted"/>
<dbReference type="EMBL" id="CP001083">
    <property type="protein sequence ID" value="ACQ53901.1"/>
    <property type="molecule type" value="Genomic_DNA"/>
</dbReference>
<organism evidence="1 2">
    <name type="scientific">Clostridium botulinum (strain 657 / Type Ba4)</name>
    <dbReference type="NCBI Taxonomy" id="515621"/>
    <lineage>
        <taxon>Bacteria</taxon>
        <taxon>Bacillati</taxon>
        <taxon>Bacillota</taxon>
        <taxon>Clostridia</taxon>
        <taxon>Eubacteriales</taxon>
        <taxon>Clostridiaceae</taxon>
        <taxon>Clostridium</taxon>
    </lineage>
</organism>
<evidence type="ECO:0000313" key="2">
    <source>
        <dbReference type="Proteomes" id="UP000002333"/>
    </source>
</evidence>
<protein>
    <submittedName>
        <fullName evidence="1">Uncharacterized protein</fullName>
    </submittedName>
</protein>
<accession>A0A3F2ZWI4</accession>
<dbReference type="AlphaFoldDB" id="A0A3F2ZWI4"/>
<gene>
    <name evidence="1" type="ordered locus">CLJ_B2096</name>
</gene>
<dbReference type="KEGG" id="cbi:CLJ_B2096"/>